<dbReference type="EMBL" id="RFFH01000018">
    <property type="protein sequence ID" value="RMI28859.1"/>
    <property type="molecule type" value="Genomic_DNA"/>
</dbReference>
<dbReference type="GO" id="GO:0051213">
    <property type="term" value="F:dioxygenase activity"/>
    <property type="evidence" value="ECO:0007669"/>
    <property type="project" value="UniProtKB-KW"/>
</dbReference>
<evidence type="ECO:0000313" key="2">
    <source>
        <dbReference type="Proteomes" id="UP000279275"/>
    </source>
</evidence>
<dbReference type="Proteomes" id="UP000279275">
    <property type="component" value="Unassembled WGS sequence"/>
</dbReference>
<keyword evidence="1" id="KW-0560">Oxidoreductase</keyword>
<sequence>MKVNLIVIYTPRLEQCHRFYTDLGLPLTLERHGRGPEHFAAELADGSVFELYPARPDRTTGDLRLGLTIDGSAAKPPLATGRHLLTDPDGRTIEVLA</sequence>
<dbReference type="SUPFAM" id="SSF54593">
    <property type="entry name" value="Glyoxalase/Bleomycin resistance protein/Dihydroxybiphenyl dioxygenase"/>
    <property type="match status" value="1"/>
</dbReference>
<dbReference type="Gene3D" id="3.10.180.10">
    <property type="entry name" value="2,3-Dihydroxybiphenyl 1,2-Dioxygenase, domain 1"/>
    <property type="match status" value="1"/>
</dbReference>
<organism evidence="1 2">
    <name type="scientific">Nocardia stercoris</name>
    <dbReference type="NCBI Taxonomy" id="2483361"/>
    <lineage>
        <taxon>Bacteria</taxon>
        <taxon>Bacillati</taxon>
        <taxon>Actinomycetota</taxon>
        <taxon>Actinomycetes</taxon>
        <taxon>Mycobacteriales</taxon>
        <taxon>Nocardiaceae</taxon>
        <taxon>Nocardia</taxon>
    </lineage>
</organism>
<evidence type="ECO:0000313" key="1">
    <source>
        <dbReference type="EMBL" id="RMI28859.1"/>
    </source>
</evidence>
<gene>
    <name evidence="1" type="ORF">EBN03_28730</name>
</gene>
<accession>A0A3M2KTR4</accession>
<dbReference type="InterPro" id="IPR029068">
    <property type="entry name" value="Glyas_Bleomycin-R_OHBP_Dase"/>
</dbReference>
<name>A0A3M2KTR4_9NOCA</name>
<dbReference type="RefSeq" id="WP_122191281.1">
    <property type="nucleotide sequence ID" value="NZ_RFFH01000018.1"/>
</dbReference>
<dbReference type="OrthoDB" id="4636582at2"/>
<dbReference type="AlphaFoldDB" id="A0A3M2KTR4"/>
<keyword evidence="2" id="KW-1185">Reference proteome</keyword>
<keyword evidence="1" id="KW-0223">Dioxygenase</keyword>
<comment type="caution">
    <text evidence="1">The sequence shown here is derived from an EMBL/GenBank/DDBJ whole genome shotgun (WGS) entry which is preliminary data.</text>
</comment>
<proteinExistence type="predicted"/>
<protein>
    <submittedName>
        <fullName evidence="1">Glyoxalase/bleomycin resistance/dioxygenase family protein</fullName>
    </submittedName>
</protein>
<reference evidence="1 2" key="1">
    <citation type="submission" date="2018-10" db="EMBL/GenBank/DDBJ databases">
        <title>Isolation from cow dung.</title>
        <authorList>
            <person name="Ling L."/>
        </authorList>
    </citation>
    <scope>NUCLEOTIDE SEQUENCE [LARGE SCALE GENOMIC DNA]</scope>
    <source>
        <strain evidence="1 2">NEAU-LL90</strain>
    </source>
</reference>